<name>A0A2S3HJT8_9POAL</name>
<accession>A0A2S3HJT8</accession>
<dbReference type="AlphaFoldDB" id="A0A2S3HJT8"/>
<dbReference type="EMBL" id="CM008049">
    <property type="protein sequence ID" value="PAN24669.1"/>
    <property type="molecule type" value="Genomic_DNA"/>
</dbReference>
<dbReference type="Gramene" id="PAN24669">
    <property type="protein sequence ID" value="PAN24669"/>
    <property type="gene ID" value="PAHAL_4G243400"/>
</dbReference>
<sequence>MGSFTSCLDDATTTICITISTVFDTQNGAKHDNRVHCNYGAILQITHQQQLLFTFNPMAMAMSRFFFKQPFVGVPFWIDDLILNR</sequence>
<proteinExistence type="predicted"/>
<gene>
    <name evidence="1" type="ORF">PAHAL_4G243400</name>
</gene>
<dbReference type="Proteomes" id="UP000243499">
    <property type="component" value="Chromosome 4"/>
</dbReference>
<protein>
    <submittedName>
        <fullName evidence="1">Uncharacterized protein</fullName>
    </submittedName>
</protein>
<reference evidence="1" key="1">
    <citation type="submission" date="2018-04" db="EMBL/GenBank/DDBJ databases">
        <title>WGS assembly of Panicum hallii.</title>
        <authorList>
            <person name="Lovell J."/>
            <person name="Jenkins J."/>
            <person name="Lowry D."/>
            <person name="Mamidi S."/>
            <person name="Sreedasyam A."/>
            <person name="Weng X."/>
            <person name="Barry K."/>
            <person name="Bonette J."/>
            <person name="Campitelli B."/>
            <person name="Daum C."/>
            <person name="Gordon S."/>
            <person name="Gould B."/>
            <person name="Lipzen A."/>
            <person name="Macqueen A."/>
            <person name="Palacio-Mejia J."/>
            <person name="Plott C."/>
            <person name="Shakirov E."/>
            <person name="Shu S."/>
            <person name="Yoshinaga Y."/>
            <person name="Zane M."/>
            <person name="Rokhsar D."/>
            <person name="Grimwood J."/>
            <person name="Schmutz J."/>
            <person name="Juenger T."/>
        </authorList>
    </citation>
    <scope>NUCLEOTIDE SEQUENCE [LARGE SCALE GENOMIC DNA]</scope>
    <source>
        <strain evidence="1">FIL2</strain>
    </source>
</reference>
<evidence type="ECO:0000313" key="1">
    <source>
        <dbReference type="EMBL" id="PAN24669.1"/>
    </source>
</evidence>
<organism evidence="1">
    <name type="scientific">Panicum hallii</name>
    <dbReference type="NCBI Taxonomy" id="206008"/>
    <lineage>
        <taxon>Eukaryota</taxon>
        <taxon>Viridiplantae</taxon>
        <taxon>Streptophyta</taxon>
        <taxon>Embryophyta</taxon>
        <taxon>Tracheophyta</taxon>
        <taxon>Spermatophyta</taxon>
        <taxon>Magnoliopsida</taxon>
        <taxon>Liliopsida</taxon>
        <taxon>Poales</taxon>
        <taxon>Poaceae</taxon>
        <taxon>PACMAD clade</taxon>
        <taxon>Panicoideae</taxon>
        <taxon>Panicodae</taxon>
        <taxon>Paniceae</taxon>
        <taxon>Panicinae</taxon>
        <taxon>Panicum</taxon>
        <taxon>Panicum sect. Panicum</taxon>
    </lineage>
</organism>